<dbReference type="InterPro" id="IPR004087">
    <property type="entry name" value="KH_dom"/>
</dbReference>
<reference evidence="4" key="1">
    <citation type="submission" date="2021-11" db="EMBL/GenBank/DDBJ databases">
        <authorList>
            <consortium name="Genoscope - CEA"/>
            <person name="William W."/>
        </authorList>
    </citation>
    <scope>NUCLEOTIDE SEQUENCE</scope>
</reference>
<dbReference type="Proteomes" id="UP000789595">
    <property type="component" value="Unassembled WGS sequence"/>
</dbReference>
<evidence type="ECO:0000259" key="3">
    <source>
        <dbReference type="SMART" id="SM00322"/>
    </source>
</evidence>
<name>A0A8J2SLJ1_9STRA</name>
<dbReference type="PROSITE" id="PS50084">
    <property type="entry name" value="KH_TYPE_1"/>
    <property type="match status" value="1"/>
</dbReference>
<gene>
    <name evidence="4" type="ORF">PECAL_4P19460</name>
</gene>
<feature type="domain" description="K Homology" evidence="3">
    <location>
        <begin position="267"/>
        <end position="338"/>
    </location>
</feature>
<dbReference type="InterPro" id="IPR036612">
    <property type="entry name" value="KH_dom_type_1_sf"/>
</dbReference>
<feature type="compositionally biased region" description="Basic and acidic residues" evidence="2">
    <location>
        <begin position="351"/>
        <end position="360"/>
    </location>
</feature>
<sequence>MGAGASSQYRAGDANHRPPSFAEAVATKRRTTPNINVVVDGMNVALANVPDYEKDPATRRQCALEGLRLCVEFLIEADVAFKIFAPRGWVDDHPETEPLQRSKLLFATPGGADDRFLLRHAEAHGSFVVSNDRFMDHARDRGYAQRWLDYRRVPFMFDPSFAPDPDAVARIRIAADGRAPAWAAGPGCEDMVDSSPEVERHRPRSRPHSPERSPPSPVFSPHSPDAFSPNRRSEALERLAAINDATAARVEAAADIVLGPAGPAKLDDTTECLAVPRAAVGRVIGKRGATIKGIERDSGCRVRVVDGDDDGDDAEVRVSHPDEARRAAALDAVLAIVERDQYRPPPSRGNTADRGRRDEF</sequence>
<keyword evidence="5" id="KW-1185">Reference proteome</keyword>
<keyword evidence="1" id="KW-0694">RNA-binding</keyword>
<accession>A0A8J2SLJ1</accession>
<dbReference type="AlphaFoldDB" id="A0A8J2SLJ1"/>
<feature type="region of interest" description="Disordered" evidence="2">
    <location>
        <begin position="180"/>
        <end position="230"/>
    </location>
</feature>
<dbReference type="SMART" id="SM00322">
    <property type="entry name" value="KH"/>
    <property type="match status" value="1"/>
</dbReference>
<comment type="caution">
    <text evidence="4">The sequence shown here is derived from an EMBL/GenBank/DDBJ whole genome shotgun (WGS) entry which is preliminary data.</text>
</comment>
<protein>
    <recommendedName>
        <fullName evidence="3">K Homology domain-containing protein</fullName>
    </recommendedName>
</protein>
<evidence type="ECO:0000313" key="4">
    <source>
        <dbReference type="EMBL" id="CAH0374648.1"/>
    </source>
</evidence>
<dbReference type="Gene3D" id="3.30.1370.10">
    <property type="entry name" value="K Homology domain, type 1"/>
    <property type="match status" value="1"/>
</dbReference>
<evidence type="ECO:0000256" key="1">
    <source>
        <dbReference type="PROSITE-ProRule" id="PRU00117"/>
    </source>
</evidence>
<dbReference type="SUPFAM" id="SSF54791">
    <property type="entry name" value="Eukaryotic type KH-domain (KH-domain type I)"/>
    <property type="match status" value="1"/>
</dbReference>
<dbReference type="InterPro" id="IPR004088">
    <property type="entry name" value="KH_dom_type_1"/>
</dbReference>
<evidence type="ECO:0000256" key="2">
    <source>
        <dbReference type="SAM" id="MobiDB-lite"/>
    </source>
</evidence>
<dbReference type="Pfam" id="PF00013">
    <property type="entry name" value="KH_1"/>
    <property type="match status" value="1"/>
</dbReference>
<proteinExistence type="predicted"/>
<organism evidence="4 5">
    <name type="scientific">Pelagomonas calceolata</name>
    <dbReference type="NCBI Taxonomy" id="35677"/>
    <lineage>
        <taxon>Eukaryota</taxon>
        <taxon>Sar</taxon>
        <taxon>Stramenopiles</taxon>
        <taxon>Ochrophyta</taxon>
        <taxon>Pelagophyceae</taxon>
        <taxon>Pelagomonadales</taxon>
        <taxon>Pelagomonadaceae</taxon>
        <taxon>Pelagomonas</taxon>
    </lineage>
</organism>
<dbReference type="EMBL" id="CAKKNE010000004">
    <property type="protein sequence ID" value="CAH0374648.1"/>
    <property type="molecule type" value="Genomic_DNA"/>
</dbReference>
<evidence type="ECO:0000313" key="5">
    <source>
        <dbReference type="Proteomes" id="UP000789595"/>
    </source>
</evidence>
<dbReference type="OrthoDB" id="392925at2759"/>
<dbReference type="InterPro" id="IPR021869">
    <property type="entry name" value="RNase_Zc3h12_NYN"/>
</dbReference>
<dbReference type="Pfam" id="PF11977">
    <property type="entry name" value="RNase_Zc3h12a"/>
    <property type="match status" value="1"/>
</dbReference>
<feature type="region of interest" description="Disordered" evidence="2">
    <location>
        <begin position="338"/>
        <end position="360"/>
    </location>
</feature>
<dbReference type="CDD" id="cd00105">
    <property type="entry name" value="KH-I"/>
    <property type="match status" value="1"/>
</dbReference>
<dbReference type="Gene3D" id="3.40.50.11980">
    <property type="match status" value="1"/>
</dbReference>
<dbReference type="GO" id="GO:0003723">
    <property type="term" value="F:RNA binding"/>
    <property type="evidence" value="ECO:0007669"/>
    <property type="project" value="UniProtKB-UniRule"/>
</dbReference>